<dbReference type="EMBL" id="JAPFRF010000021">
    <property type="protein sequence ID" value="KAJ7306106.1"/>
    <property type="molecule type" value="Genomic_DNA"/>
</dbReference>
<accession>A0A9Q0X8J9</accession>
<evidence type="ECO:0000313" key="9">
    <source>
        <dbReference type="Proteomes" id="UP001142489"/>
    </source>
</evidence>
<comment type="similarity">
    <text evidence="2">Belongs to the mesothelin family.</text>
</comment>
<keyword evidence="6" id="KW-0325">Glycoprotein</keyword>
<dbReference type="AlphaFoldDB" id="A0A9Q0X8J9"/>
<dbReference type="PANTHER" id="PTHR23412">
    <property type="entry name" value="STEREOCILIN RELATED"/>
    <property type="match status" value="1"/>
</dbReference>
<keyword evidence="3 7" id="KW-0732">Signal</keyword>
<keyword evidence="4" id="KW-0130">Cell adhesion</keyword>
<organism evidence="8 9">
    <name type="scientific">Phrynocephalus forsythii</name>
    <dbReference type="NCBI Taxonomy" id="171643"/>
    <lineage>
        <taxon>Eukaryota</taxon>
        <taxon>Metazoa</taxon>
        <taxon>Chordata</taxon>
        <taxon>Craniata</taxon>
        <taxon>Vertebrata</taxon>
        <taxon>Euteleostomi</taxon>
        <taxon>Lepidosauria</taxon>
        <taxon>Squamata</taxon>
        <taxon>Bifurcata</taxon>
        <taxon>Unidentata</taxon>
        <taxon>Episquamata</taxon>
        <taxon>Toxicofera</taxon>
        <taxon>Iguania</taxon>
        <taxon>Acrodonta</taxon>
        <taxon>Agamidae</taxon>
        <taxon>Agaminae</taxon>
        <taxon>Phrynocephalus</taxon>
    </lineage>
</organism>
<proteinExistence type="inferred from homology"/>
<sequence length="369" mass="42173">MLHPFRIFSAILIIAHPLLLKMSLQTICRLQVTREDADTLGHRVCDPDADSLATSGQNFLKQLNQCKPFTPDQLKVIQDLLSSGNTPFGPPSTWSSSTLDKLSGLLPMLPQNILQNIPEVRLKKKNQIRRGKRQVSKSVRKLRYCPPDKAVTEEVLQDKLMPIYYTPEELGACLKGQFLLDHLPLVTSHAYTDRQMFELKLNLDREFPDGYPEWVLYDLGVLLEIMSEEEIKKWNITSPETLRYLLDSQPTDDLASSIIQRYVDHGNPLNATALDAIGPRYICLLNVDQLRRINEQAIKMAKPLQVSKCSQTTVNTLYPKAKRAFSDRHNEFPAYYDLIKPYLSKHPTLVGKKEQSAVGFYITFWGERC</sequence>
<dbReference type="Pfam" id="PF06060">
    <property type="entry name" value="Mesothelin"/>
    <property type="match status" value="1"/>
</dbReference>
<dbReference type="Proteomes" id="UP001142489">
    <property type="component" value="Unassembled WGS sequence"/>
</dbReference>
<keyword evidence="9" id="KW-1185">Reference proteome</keyword>
<protein>
    <recommendedName>
        <fullName evidence="10">Mesothelin</fullName>
    </recommendedName>
</protein>
<dbReference type="InterPro" id="IPR026664">
    <property type="entry name" value="Stereocilin-rel"/>
</dbReference>
<dbReference type="PANTHER" id="PTHR23412:SF6">
    <property type="entry name" value="MESOTHELIN"/>
    <property type="match status" value="1"/>
</dbReference>
<dbReference type="GO" id="GO:0009986">
    <property type="term" value="C:cell surface"/>
    <property type="evidence" value="ECO:0007669"/>
    <property type="project" value="TreeGrafter"/>
</dbReference>
<evidence type="ECO:0000256" key="1">
    <source>
        <dbReference type="ARBA" id="ARBA00004370"/>
    </source>
</evidence>
<feature type="signal peptide" evidence="7">
    <location>
        <begin position="1"/>
        <end position="20"/>
    </location>
</feature>
<keyword evidence="5" id="KW-0472">Membrane</keyword>
<feature type="chain" id="PRO_5040482754" description="Mesothelin" evidence="7">
    <location>
        <begin position="21"/>
        <end position="369"/>
    </location>
</feature>
<evidence type="ECO:0008006" key="10">
    <source>
        <dbReference type="Google" id="ProtNLM"/>
    </source>
</evidence>
<gene>
    <name evidence="8" type="ORF">JRQ81_010472</name>
</gene>
<evidence type="ECO:0000313" key="8">
    <source>
        <dbReference type="EMBL" id="KAJ7306106.1"/>
    </source>
</evidence>
<comment type="subcellular location">
    <subcellularLocation>
        <location evidence="1">Membrane</location>
    </subcellularLocation>
</comment>
<evidence type="ECO:0000256" key="6">
    <source>
        <dbReference type="ARBA" id="ARBA00023180"/>
    </source>
</evidence>
<dbReference type="GO" id="GO:0007160">
    <property type="term" value="P:cell-matrix adhesion"/>
    <property type="evidence" value="ECO:0007669"/>
    <property type="project" value="TreeGrafter"/>
</dbReference>
<comment type="caution">
    <text evidence="8">The sequence shown here is derived from an EMBL/GenBank/DDBJ whole genome shotgun (WGS) entry which is preliminary data.</text>
</comment>
<dbReference type="InterPro" id="IPR010335">
    <property type="entry name" value="Mesothelin"/>
</dbReference>
<dbReference type="Gene3D" id="1.20.970.40">
    <property type="match status" value="1"/>
</dbReference>
<evidence type="ECO:0000256" key="2">
    <source>
        <dbReference type="ARBA" id="ARBA00011016"/>
    </source>
</evidence>
<evidence type="ECO:0000256" key="5">
    <source>
        <dbReference type="ARBA" id="ARBA00023136"/>
    </source>
</evidence>
<name>A0A9Q0X8J9_9SAUR</name>
<evidence type="ECO:0000256" key="3">
    <source>
        <dbReference type="ARBA" id="ARBA00022729"/>
    </source>
</evidence>
<evidence type="ECO:0000256" key="7">
    <source>
        <dbReference type="SAM" id="SignalP"/>
    </source>
</evidence>
<evidence type="ECO:0000256" key="4">
    <source>
        <dbReference type="ARBA" id="ARBA00022889"/>
    </source>
</evidence>
<dbReference type="OrthoDB" id="9329195at2759"/>
<dbReference type="GO" id="GO:0016020">
    <property type="term" value="C:membrane"/>
    <property type="evidence" value="ECO:0007669"/>
    <property type="project" value="UniProtKB-SubCell"/>
</dbReference>
<reference evidence="8" key="1">
    <citation type="journal article" date="2023" name="DNA Res.">
        <title>Chromosome-level genome assembly of Phrynocephalus forsythii using third-generation DNA sequencing and Hi-C analysis.</title>
        <authorList>
            <person name="Qi Y."/>
            <person name="Zhao W."/>
            <person name="Zhao Y."/>
            <person name="Niu C."/>
            <person name="Cao S."/>
            <person name="Zhang Y."/>
        </authorList>
    </citation>
    <scope>NUCLEOTIDE SEQUENCE</scope>
    <source>
        <tissue evidence="8">Muscle</tissue>
    </source>
</reference>